<dbReference type="InterPro" id="IPR024185">
    <property type="entry name" value="FTHF_cligase-like_sf"/>
</dbReference>
<dbReference type="STRING" id="638302.HMPREF0908_0007"/>
<dbReference type="AlphaFoldDB" id="C4V0G3"/>
<protein>
    <recommendedName>
        <fullName evidence="5">5-formyltetrahydrofolate cyclo-ligase</fullName>
        <ecNumber evidence="5">6.3.3.2</ecNumber>
    </recommendedName>
</protein>
<evidence type="ECO:0000256" key="3">
    <source>
        <dbReference type="ARBA" id="ARBA00022840"/>
    </source>
</evidence>
<dbReference type="GO" id="GO:0035999">
    <property type="term" value="P:tetrahydrofolate interconversion"/>
    <property type="evidence" value="ECO:0007669"/>
    <property type="project" value="TreeGrafter"/>
</dbReference>
<dbReference type="PANTHER" id="PTHR23407">
    <property type="entry name" value="ATPASE INHIBITOR/5-FORMYLTETRAHYDROFOLATE CYCLO-LIGASE"/>
    <property type="match status" value="1"/>
</dbReference>
<feature type="binding site" evidence="4">
    <location>
        <begin position="9"/>
        <end position="13"/>
    </location>
    <ligand>
        <name>ATP</name>
        <dbReference type="ChEBI" id="CHEBI:30616"/>
    </ligand>
</feature>
<gene>
    <name evidence="6" type="ORF">HMPREF0908_0007</name>
</gene>
<name>C4V0G3_9FIRM</name>
<sequence length="198" mass="21733">MAEDIRAEKKALRREMLSRRRAVSPEQRTHAGGIITAQVLPELKRAGTVMLYASMPEEIDLFPLMEKLISAGKRIALPEITGRGTMEARELAAMDALIDGAFDIPTPDPARGAQIPPEEIDVVIVPGAAFDADGGRLGLGGGYYDRFLPRAVHAERLVLAFDFQIVPAVPMAAWDARVDRILTERRSMDCRNGRVKEG</sequence>
<comment type="catalytic activity">
    <reaction evidence="5">
        <text>(6S)-5-formyl-5,6,7,8-tetrahydrofolate + ATP = (6R)-5,10-methenyltetrahydrofolate + ADP + phosphate</text>
        <dbReference type="Rhea" id="RHEA:10488"/>
        <dbReference type="ChEBI" id="CHEBI:30616"/>
        <dbReference type="ChEBI" id="CHEBI:43474"/>
        <dbReference type="ChEBI" id="CHEBI:57455"/>
        <dbReference type="ChEBI" id="CHEBI:57457"/>
        <dbReference type="ChEBI" id="CHEBI:456216"/>
        <dbReference type="EC" id="6.3.3.2"/>
    </reaction>
</comment>
<keyword evidence="7" id="KW-1185">Reference proteome</keyword>
<keyword evidence="5" id="KW-0479">Metal-binding</keyword>
<keyword evidence="3 4" id="KW-0067">ATP-binding</keyword>
<dbReference type="RefSeq" id="WP_006691248.1">
    <property type="nucleotide sequence ID" value="NZ_GG694010.1"/>
</dbReference>
<evidence type="ECO:0000313" key="6">
    <source>
        <dbReference type="EMBL" id="EEQ49635.1"/>
    </source>
</evidence>
<comment type="cofactor">
    <cofactor evidence="5">
        <name>Mg(2+)</name>
        <dbReference type="ChEBI" id="CHEBI:18420"/>
    </cofactor>
</comment>
<dbReference type="eggNOG" id="COG0212">
    <property type="taxonomic scope" value="Bacteria"/>
</dbReference>
<dbReference type="GO" id="GO:0046872">
    <property type="term" value="F:metal ion binding"/>
    <property type="evidence" value="ECO:0007669"/>
    <property type="project" value="UniProtKB-KW"/>
</dbReference>
<dbReference type="GO" id="GO:0005524">
    <property type="term" value="F:ATP binding"/>
    <property type="evidence" value="ECO:0007669"/>
    <property type="project" value="UniProtKB-KW"/>
</dbReference>
<dbReference type="InterPro" id="IPR037171">
    <property type="entry name" value="NagB/RpiA_transferase-like"/>
</dbReference>
<dbReference type="EMBL" id="ACLA01000001">
    <property type="protein sequence ID" value="EEQ49635.1"/>
    <property type="molecule type" value="Genomic_DNA"/>
</dbReference>
<dbReference type="PANTHER" id="PTHR23407:SF1">
    <property type="entry name" value="5-FORMYLTETRAHYDROFOLATE CYCLO-LIGASE"/>
    <property type="match status" value="1"/>
</dbReference>
<dbReference type="HOGENOM" id="CLU_066245_1_1_9"/>
<dbReference type="OrthoDB" id="9801938at2"/>
<evidence type="ECO:0000256" key="5">
    <source>
        <dbReference type="RuleBase" id="RU361279"/>
    </source>
</evidence>
<keyword evidence="6" id="KW-0436">Ligase</keyword>
<dbReference type="SUPFAM" id="SSF100950">
    <property type="entry name" value="NagB/RpiA/CoA transferase-like"/>
    <property type="match status" value="1"/>
</dbReference>
<proteinExistence type="inferred from homology"/>
<feature type="binding site" evidence="4">
    <location>
        <position position="58"/>
    </location>
    <ligand>
        <name>substrate</name>
    </ligand>
</feature>
<evidence type="ECO:0000256" key="2">
    <source>
        <dbReference type="ARBA" id="ARBA00022741"/>
    </source>
</evidence>
<keyword evidence="2 4" id="KW-0547">Nucleotide-binding</keyword>
<reference evidence="6 7" key="1">
    <citation type="submission" date="2009-04" db="EMBL/GenBank/DDBJ databases">
        <authorList>
            <person name="Qin X."/>
            <person name="Bachman B."/>
            <person name="Battles P."/>
            <person name="Bell A."/>
            <person name="Bess C."/>
            <person name="Bickham C."/>
            <person name="Chaboub L."/>
            <person name="Chen D."/>
            <person name="Coyle M."/>
            <person name="Deiros D.R."/>
            <person name="Dinh H."/>
            <person name="Forbes L."/>
            <person name="Fowler G."/>
            <person name="Francisco L."/>
            <person name="Fu Q."/>
            <person name="Gubbala S."/>
            <person name="Hale W."/>
            <person name="Han Y."/>
            <person name="Hemphill L."/>
            <person name="Highlander S.K."/>
            <person name="Hirani K."/>
            <person name="Hogues M."/>
            <person name="Jackson L."/>
            <person name="Jakkamsetti A."/>
            <person name="Javaid M."/>
            <person name="Jiang H."/>
            <person name="Korchina V."/>
            <person name="Kovar C."/>
            <person name="Lara F."/>
            <person name="Lee S."/>
            <person name="Mata R."/>
            <person name="Mathew T."/>
            <person name="Moen C."/>
            <person name="Morales K."/>
            <person name="Munidasa M."/>
            <person name="Nazareth L."/>
            <person name="Ngo R."/>
            <person name="Nguyen L."/>
            <person name="Okwuonu G."/>
            <person name="Ongeri F."/>
            <person name="Patil S."/>
            <person name="Petrosino J."/>
            <person name="Pham C."/>
            <person name="Pham P."/>
            <person name="Pu L.-L."/>
            <person name="Puazo M."/>
            <person name="Raj R."/>
            <person name="Reid J."/>
            <person name="Rouhana J."/>
            <person name="Saada N."/>
            <person name="Shang Y."/>
            <person name="Simmons D."/>
            <person name="Thornton R."/>
            <person name="Warren J."/>
            <person name="Weissenberger G."/>
            <person name="Zhang J."/>
            <person name="Zhang L."/>
            <person name="Zhou C."/>
            <person name="Zhu D."/>
            <person name="Muzny D."/>
            <person name="Worley K."/>
            <person name="Gibbs R."/>
        </authorList>
    </citation>
    <scope>NUCLEOTIDE SEQUENCE [LARGE SCALE GENOMIC DNA]</scope>
    <source>
        <strain evidence="6 7">ATCC 43531</strain>
    </source>
</reference>
<dbReference type="EC" id="6.3.3.2" evidence="5"/>
<keyword evidence="5" id="KW-0460">Magnesium</keyword>
<dbReference type="GO" id="GO:0009396">
    <property type="term" value="P:folic acid-containing compound biosynthetic process"/>
    <property type="evidence" value="ECO:0007669"/>
    <property type="project" value="TreeGrafter"/>
</dbReference>
<accession>C4V0G3</accession>
<dbReference type="Proteomes" id="UP000005309">
    <property type="component" value="Unassembled WGS sequence"/>
</dbReference>
<organism evidence="6 7">
    <name type="scientific">Selenomonas flueggei ATCC 43531</name>
    <dbReference type="NCBI Taxonomy" id="638302"/>
    <lineage>
        <taxon>Bacteria</taxon>
        <taxon>Bacillati</taxon>
        <taxon>Bacillota</taxon>
        <taxon>Negativicutes</taxon>
        <taxon>Selenomonadales</taxon>
        <taxon>Selenomonadaceae</taxon>
        <taxon>Selenomonas</taxon>
    </lineage>
</organism>
<evidence type="ECO:0000256" key="4">
    <source>
        <dbReference type="PIRSR" id="PIRSR006806-1"/>
    </source>
</evidence>
<dbReference type="Gene3D" id="3.40.50.10420">
    <property type="entry name" value="NagB/RpiA/CoA transferase-like"/>
    <property type="match status" value="1"/>
</dbReference>
<comment type="similarity">
    <text evidence="1 5">Belongs to the 5-formyltetrahydrofolate cyclo-ligase family.</text>
</comment>
<evidence type="ECO:0000256" key="1">
    <source>
        <dbReference type="ARBA" id="ARBA00010638"/>
    </source>
</evidence>
<comment type="caution">
    <text evidence="6">The sequence shown here is derived from an EMBL/GenBank/DDBJ whole genome shotgun (WGS) entry which is preliminary data.</text>
</comment>
<dbReference type="PIRSF" id="PIRSF006806">
    <property type="entry name" value="FTHF_cligase"/>
    <property type="match status" value="1"/>
</dbReference>
<dbReference type="Pfam" id="PF01812">
    <property type="entry name" value="5-FTHF_cyc-lig"/>
    <property type="match status" value="1"/>
</dbReference>
<dbReference type="InterPro" id="IPR002698">
    <property type="entry name" value="FTHF_cligase"/>
</dbReference>
<dbReference type="NCBIfam" id="TIGR02727">
    <property type="entry name" value="MTHFS_bact"/>
    <property type="match status" value="1"/>
</dbReference>
<feature type="binding site" evidence="4">
    <location>
        <begin position="136"/>
        <end position="144"/>
    </location>
    <ligand>
        <name>ATP</name>
        <dbReference type="ChEBI" id="CHEBI:30616"/>
    </ligand>
</feature>
<dbReference type="GO" id="GO:0030272">
    <property type="term" value="F:5-formyltetrahydrofolate cyclo-ligase activity"/>
    <property type="evidence" value="ECO:0007669"/>
    <property type="project" value="UniProtKB-EC"/>
</dbReference>
<evidence type="ECO:0000313" key="7">
    <source>
        <dbReference type="Proteomes" id="UP000005309"/>
    </source>
</evidence>